<sequence>MTKYPDGLLDWSGNRAGGVKKLFYGGSGRPVGKVIETPLLTRLWEWSDSVVQFEPGIPRAVLLLGGPGNGKTEAIEQTLRRIDSRLALSGALIDKLAAVFESKDGVPPGRLVEVDLGALSGGRSSGTISIVQDASEGNPGSPDLPAQLLCNDLAGLVEDNVSKRIYLACINRGVLDDALILATERGDTEIGALLKQIIRSVSMAAHGVSCWPLQGYPGIAVWPMDVETLVAGVQGQPSPAEQVLHIAANADHWPDFGACEAGQYCPFCTSRRLLSGEPHAGSLAKLLRWYELASGKRWNFRDLFSLVAHLLAGTPSNADASGYSPCKWAAKQLNPPGGDPRKADVLRKRGVFRLLASQYQHALFGDWPIEHASGLRRDIADLGLGDFPALVAIQQFLALDKRRESTATLRAQLSGMSSVLDPAKASPTFEVRVSANTVIRYEDLDRRFSLSIQGGREYLQEYQCLSEIEISALKVLEEADNKLSDHLVRRSRPATAIRVQALLRAIACRLARRSIGVRCCVTKDADVLEEFHRVTNGDSSALQQAIRQVEALLNVNRRFVVCLNNTFGEPLPPPERRAMLTTDIQRVKPVPALEGVERPRSPMPFLRVGAQGNARPIALTFDLFKATKSLRRGMVASSLPRSVVALLDTTRAGLAGAIVRDEDALEGAEIRIGIRDEVIVRTFGSFVIRQEGA</sequence>
<name>A0A1G6Z3G4_9GAMM</name>
<dbReference type="OrthoDB" id="6743475at2"/>
<dbReference type="EMBL" id="FNAG01000012">
    <property type="protein sequence ID" value="SDD97170.1"/>
    <property type="molecule type" value="Genomic_DNA"/>
</dbReference>
<protein>
    <submittedName>
        <fullName evidence="1">Uncharacterized protein</fullName>
    </submittedName>
</protein>
<dbReference type="AlphaFoldDB" id="A0A1G6Z3G4"/>
<evidence type="ECO:0000313" key="1">
    <source>
        <dbReference type="EMBL" id="SDD97170.1"/>
    </source>
</evidence>
<reference evidence="1 2" key="1">
    <citation type="submission" date="2016-10" db="EMBL/GenBank/DDBJ databases">
        <authorList>
            <person name="de Groot N.N."/>
        </authorList>
    </citation>
    <scope>NUCLEOTIDE SEQUENCE [LARGE SCALE GENOMIC DNA]</scope>
    <source>
        <strain evidence="1 2">DSM 16957</strain>
    </source>
</reference>
<gene>
    <name evidence="1" type="ORF">SAMN04488509_11228</name>
</gene>
<evidence type="ECO:0000313" key="2">
    <source>
        <dbReference type="Proteomes" id="UP000199603"/>
    </source>
</evidence>
<keyword evidence="2" id="KW-1185">Reference proteome</keyword>
<organism evidence="1 2">
    <name type="scientific">Aquimonas voraii</name>
    <dbReference type="NCBI Taxonomy" id="265719"/>
    <lineage>
        <taxon>Bacteria</taxon>
        <taxon>Pseudomonadati</taxon>
        <taxon>Pseudomonadota</taxon>
        <taxon>Gammaproteobacteria</taxon>
        <taxon>Lysobacterales</taxon>
        <taxon>Lysobacteraceae</taxon>
        <taxon>Aquimonas</taxon>
    </lineage>
</organism>
<dbReference type="RefSeq" id="WP_143006706.1">
    <property type="nucleotide sequence ID" value="NZ_FNAG01000012.1"/>
</dbReference>
<accession>A0A1G6Z3G4</accession>
<dbReference type="STRING" id="265719.SAMN04488509_11228"/>
<proteinExistence type="predicted"/>
<dbReference type="Proteomes" id="UP000199603">
    <property type="component" value="Unassembled WGS sequence"/>
</dbReference>